<keyword evidence="5" id="KW-1185">Reference proteome</keyword>
<feature type="domain" description="DUF4429" evidence="3">
    <location>
        <begin position="140"/>
        <end position="226"/>
    </location>
</feature>
<dbReference type="Pfam" id="PF09851">
    <property type="entry name" value="SHOCT"/>
    <property type="match status" value="1"/>
</dbReference>
<proteinExistence type="predicted"/>
<dbReference type="Pfam" id="PF14472">
    <property type="entry name" value="DUF4429"/>
    <property type="match status" value="2"/>
</dbReference>
<dbReference type="InterPro" id="IPR018649">
    <property type="entry name" value="SHOCT"/>
</dbReference>
<dbReference type="InterPro" id="IPR027860">
    <property type="entry name" value="DUF4429"/>
</dbReference>
<dbReference type="RefSeq" id="WP_201875445.1">
    <property type="nucleotide sequence ID" value="NZ_JAERRF010000008.1"/>
</dbReference>
<name>A0ABS1ND51_9ACTN</name>
<evidence type="ECO:0000256" key="1">
    <source>
        <dbReference type="SAM" id="MobiDB-lite"/>
    </source>
</evidence>
<sequence>MAEITQSDGAWTFDGGSIRIVPGRDKSVGPARQMLGELTVPLLALAGIAHEPGRRSGRLRLKLREGADPLIQVTGGTLPDAADPYQLSVEQDRTGVAEYMVEEVRRALLLDQVPSGPCDRYLMPGPSVPLSAAAGDATAGFDGEQVRLEWNWKTEESKKSGGTRTIRLTDLEAVEWQPAIGLENGYLRFRTARAAAPAAPKYDPHAVVLYGFKKDPLMALVAAAVTARLPHPGAAGALAAEPADAVPALSAGDRHQSTHHAHSGQSAADGPGGGDTDHDALLRRLRELGDLHRSGVLTEEEFTAAKQAVLRRFSRHSPHPLPDIGQDSCETALIPAVSTGARSPYVPR</sequence>
<accession>A0ABS1ND51</accession>
<evidence type="ECO:0000259" key="2">
    <source>
        <dbReference type="Pfam" id="PF09851"/>
    </source>
</evidence>
<dbReference type="EMBL" id="JAERRF010000008">
    <property type="protein sequence ID" value="MBL1098015.1"/>
    <property type="molecule type" value="Genomic_DNA"/>
</dbReference>
<comment type="caution">
    <text evidence="4">The sequence shown here is derived from an EMBL/GenBank/DDBJ whole genome shotgun (WGS) entry which is preliminary data.</text>
</comment>
<reference evidence="4 5" key="1">
    <citation type="submission" date="2021-01" db="EMBL/GenBank/DDBJ databases">
        <title>WGS of actinomycetes isolated from Thailand.</title>
        <authorList>
            <person name="Thawai C."/>
        </authorList>
    </citation>
    <scope>NUCLEOTIDE SEQUENCE [LARGE SCALE GENOMIC DNA]</scope>
    <source>
        <strain evidence="4 5">CA1R205</strain>
    </source>
</reference>
<feature type="domain" description="SHOCT" evidence="2">
    <location>
        <begin position="284"/>
        <end position="310"/>
    </location>
</feature>
<feature type="domain" description="DUF4429" evidence="3">
    <location>
        <begin position="11"/>
        <end position="105"/>
    </location>
</feature>
<evidence type="ECO:0000313" key="5">
    <source>
        <dbReference type="Proteomes" id="UP000634229"/>
    </source>
</evidence>
<evidence type="ECO:0000313" key="4">
    <source>
        <dbReference type="EMBL" id="MBL1098015.1"/>
    </source>
</evidence>
<evidence type="ECO:0000259" key="3">
    <source>
        <dbReference type="Pfam" id="PF14472"/>
    </source>
</evidence>
<dbReference type="Proteomes" id="UP000634229">
    <property type="component" value="Unassembled WGS sequence"/>
</dbReference>
<protein>
    <submittedName>
        <fullName evidence="4">DUF4429 domain-containing protein</fullName>
    </submittedName>
</protein>
<feature type="region of interest" description="Disordered" evidence="1">
    <location>
        <begin position="249"/>
        <end position="278"/>
    </location>
</feature>
<organism evidence="4 5">
    <name type="scientific">Streptomyces coffeae</name>
    <dbReference type="NCBI Taxonomy" id="621382"/>
    <lineage>
        <taxon>Bacteria</taxon>
        <taxon>Bacillati</taxon>
        <taxon>Actinomycetota</taxon>
        <taxon>Actinomycetes</taxon>
        <taxon>Kitasatosporales</taxon>
        <taxon>Streptomycetaceae</taxon>
        <taxon>Streptomyces</taxon>
    </lineage>
</organism>
<gene>
    <name evidence="4" type="ORF">JK363_15305</name>
</gene>